<proteinExistence type="predicted"/>
<dbReference type="GO" id="GO:0008234">
    <property type="term" value="F:cysteine-type peptidase activity"/>
    <property type="evidence" value="ECO:0007669"/>
    <property type="project" value="InterPro"/>
</dbReference>
<gene>
    <name evidence="2" type="ORF">I6I88_13065</name>
</gene>
<dbReference type="InterPro" id="IPR000200">
    <property type="entry name" value="Peptidase_C10"/>
</dbReference>
<evidence type="ECO:0000313" key="3">
    <source>
        <dbReference type="Proteomes" id="UP000596202"/>
    </source>
</evidence>
<feature type="active site" description="Proton acceptor" evidence="1">
    <location>
        <position position="219"/>
    </location>
</feature>
<dbReference type="RefSeq" id="WP_036462575.1">
    <property type="nucleotide sequence ID" value="NZ_CP068108.1"/>
</dbReference>
<dbReference type="EMBL" id="CP068108">
    <property type="protein sequence ID" value="QQT99138.1"/>
    <property type="molecule type" value="Genomic_DNA"/>
</dbReference>
<evidence type="ECO:0000313" key="2">
    <source>
        <dbReference type="EMBL" id="QQT99138.1"/>
    </source>
</evidence>
<feature type="active site" description="Nucleophile" evidence="1">
    <location>
        <position position="95"/>
    </location>
</feature>
<name>A0A9Q6Z374_MYROD</name>
<dbReference type="AlphaFoldDB" id="A0A9Q6Z374"/>
<sequence>MNNIPIGLADWFINRMEKIQLLNYTEGMEIPSNITEEWDRNIPLEGEDNPTYSAEPEYVEVAPLLKTQWGQGNGYNNYSPEFNCSGEFKKAPTGCVATAVAQVMKYYEFPNSYQWQIMPNRVFNSNSQEANEVSRLMRDIGTYVEMDYSCDESGAKTSKVVGVLKNIFGYASSVSSIDYNHDILASELKNNRPVILSGKHSKKKTGSWIFEKTTYGEGHAWVCDGFKETIYRTVHDYGTPYERIVSTPGGKFFHMNWGWSGIGNEADINNNGWFRYDNFEIREVFGNDGNNLNFQYKKQMIIGIKP</sequence>
<accession>A0A9Q6Z374</accession>
<dbReference type="SUPFAM" id="SSF54001">
    <property type="entry name" value="Cysteine proteinases"/>
    <property type="match status" value="1"/>
</dbReference>
<dbReference type="Pfam" id="PF01640">
    <property type="entry name" value="Peptidase_C10"/>
    <property type="match status" value="2"/>
</dbReference>
<dbReference type="Gene3D" id="3.90.70.50">
    <property type="entry name" value="Peptidase C10, streptopain"/>
    <property type="match status" value="1"/>
</dbReference>
<dbReference type="InterPro" id="IPR044934">
    <property type="entry name" value="Streptopain_sf"/>
</dbReference>
<dbReference type="InterPro" id="IPR038765">
    <property type="entry name" value="Papain-like_cys_pep_sf"/>
</dbReference>
<dbReference type="PRINTS" id="PR00797">
    <property type="entry name" value="STREPTOPAIN"/>
</dbReference>
<reference evidence="2 3" key="1">
    <citation type="submission" date="2021-01" db="EMBL/GenBank/DDBJ databases">
        <title>FDA dAtabase for Regulatory Grade micrObial Sequences (FDA-ARGOS): Supporting development and validation of Infectious Disease Dx tests.</title>
        <authorList>
            <person name="Sproer C."/>
            <person name="Gronow S."/>
            <person name="Severitt S."/>
            <person name="Schroder I."/>
            <person name="Tallon L."/>
            <person name="Sadzewicz L."/>
            <person name="Zhao X."/>
            <person name="Boylan J."/>
            <person name="Ott S."/>
            <person name="Bowen H."/>
            <person name="Vavikolanu K."/>
            <person name="Mehta A."/>
            <person name="Aluvathingal J."/>
            <person name="Nadendla S."/>
            <person name="Lowell S."/>
            <person name="Myers T."/>
            <person name="Yan Y."/>
            <person name="Sichtig H."/>
        </authorList>
    </citation>
    <scope>NUCLEOTIDE SEQUENCE [LARGE SCALE GENOMIC DNA]</scope>
    <source>
        <strain evidence="2 3">FDAARGOS_1131</strain>
    </source>
</reference>
<dbReference type="GeneID" id="93528599"/>
<dbReference type="OrthoDB" id="2235251at2"/>
<dbReference type="Proteomes" id="UP000596202">
    <property type="component" value="Chromosome"/>
</dbReference>
<protein>
    <submittedName>
        <fullName evidence="2">C10 family peptidase</fullName>
    </submittedName>
</protein>
<evidence type="ECO:0000256" key="1">
    <source>
        <dbReference type="PIRSR" id="PIRSR600200-1"/>
    </source>
</evidence>
<organism evidence="2 3">
    <name type="scientific">Myroides odoratus</name>
    <name type="common">Flavobacterium odoratum</name>
    <dbReference type="NCBI Taxonomy" id="256"/>
    <lineage>
        <taxon>Bacteria</taxon>
        <taxon>Pseudomonadati</taxon>
        <taxon>Bacteroidota</taxon>
        <taxon>Flavobacteriia</taxon>
        <taxon>Flavobacteriales</taxon>
        <taxon>Flavobacteriaceae</taxon>
        <taxon>Myroides</taxon>
    </lineage>
</organism>
<dbReference type="GO" id="GO:0006508">
    <property type="term" value="P:proteolysis"/>
    <property type="evidence" value="ECO:0007669"/>
    <property type="project" value="InterPro"/>
</dbReference>